<dbReference type="AlphaFoldDB" id="A0ABD5S4U8"/>
<feature type="non-terminal residue" evidence="2">
    <location>
        <position position="1"/>
    </location>
</feature>
<feature type="domain" description="TRASH" evidence="1">
    <location>
        <begin position="59"/>
        <end position="95"/>
    </location>
</feature>
<keyword evidence="3" id="KW-1185">Reference proteome</keyword>
<sequence>TFETADGDVMLQAVAPDGDVRPLLAEAIDLDEVRDLSVRLLAGSEWSPTVGDVNLALDCVECENTVTGEGESARFDGQLYHFCCQNCLASFEERYDRLSEGA</sequence>
<dbReference type="SMART" id="SM00746">
    <property type="entry name" value="TRASH"/>
    <property type="match status" value="1"/>
</dbReference>
<name>A0ABD5S4U8_9EURY</name>
<gene>
    <name evidence="2" type="ORF">ACFQE1_19865</name>
</gene>
<reference evidence="2 3" key="1">
    <citation type="journal article" date="2019" name="Int. J. Syst. Evol. Microbiol.">
        <title>The Global Catalogue of Microorganisms (GCM) 10K type strain sequencing project: providing services to taxonomists for standard genome sequencing and annotation.</title>
        <authorList>
            <consortium name="The Broad Institute Genomics Platform"/>
            <consortium name="The Broad Institute Genome Sequencing Center for Infectious Disease"/>
            <person name="Wu L."/>
            <person name="Ma J."/>
        </authorList>
    </citation>
    <scope>NUCLEOTIDE SEQUENCE [LARGE SCALE GENOMIC DNA]</scope>
    <source>
        <strain evidence="2 3">NBRC 111368</strain>
    </source>
</reference>
<comment type="caution">
    <text evidence="2">The sequence shown here is derived from an EMBL/GenBank/DDBJ whole genome shotgun (WGS) entry which is preliminary data.</text>
</comment>
<proteinExistence type="predicted"/>
<evidence type="ECO:0000313" key="2">
    <source>
        <dbReference type="EMBL" id="MFC6726580.1"/>
    </source>
</evidence>
<dbReference type="InterPro" id="IPR011017">
    <property type="entry name" value="TRASH_dom"/>
</dbReference>
<protein>
    <submittedName>
        <fullName evidence="2">ArsR family transcriptional regulator</fullName>
    </submittedName>
</protein>
<accession>A0ABD5S4U8</accession>
<dbReference type="Proteomes" id="UP001596328">
    <property type="component" value="Unassembled WGS sequence"/>
</dbReference>
<dbReference type="Pfam" id="PF24273">
    <property type="entry name" value="TRASH_HVO_1752_C"/>
    <property type="match status" value="1"/>
</dbReference>
<organism evidence="2 3">
    <name type="scientific">Halobium palmae</name>
    <dbReference type="NCBI Taxonomy" id="1776492"/>
    <lineage>
        <taxon>Archaea</taxon>
        <taxon>Methanobacteriati</taxon>
        <taxon>Methanobacteriota</taxon>
        <taxon>Stenosarchaea group</taxon>
        <taxon>Halobacteria</taxon>
        <taxon>Halobacteriales</taxon>
        <taxon>Haloferacaceae</taxon>
        <taxon>Halobium</taxon>
    </lineage>
</organism>
<evidence type="ECO:0000259" key="1">
    <source>
        <dbReference type="SMART" id="SM00746"/>
    </source>
</evidence>
<dbReference type="InterPro" id="IPR056526">
    <property type="entry name" value="TRASH_HVO_1752"/>
</dbReference>
<evidence type="ECO:0000313" key="3">
    <source>
        <dbReference type="Proteomes" id="UP001596328"/>
    </source>
</evidence>
<dbReference type="EMBL" id="JBHSWU010001231">
    <property type="protein sequence ID" value="MFC6726580.1"/>
    <property type="molecule type" value="Genomic_DNA"/>
</dbReference>